<evidence type="ECO:0008006" key="3">
    <source>
        <dbReference type="Google" id="ProtNLM"/>
    </source>
</evidence>
<evidence type="ECO:0000313" key="2">
    <source>
        <dbReference type="Proteomes" id="UP000031675"/>
    </source>
</evidence>
<dbReference type="AlphaFoldDB" id="A0A0C2J979"/>
<gene>
    <name evidence="1" type="ORF">LP52_15170</name>
</gene>
<dbReference type="RefSeq" id="WP_040274312.1">
    <property type="nucleotide sequence ID" value="NZ_JROO01000029.1"/>
</dbReference>
<dbReference type="Proteomes" id="UP000031675">
    <property type="component" value="Unassembled WGS sequence"/>
</dbReference>
<comment type="caution">
    <text evidence="1">The sequence shown here is derived from an EMBL/GenBank/DDBJ whole genome shotgun (WGS) entry which is preliminary data.</text>
</comment>
<evidence type="ECO:0000313" key="1">
    <source>
        <dbReference type="EMBL" id="KIH98051.1"/>
    </source>
</evidence>
<dbReference type="EMBL" id="JROO01000029">
    <property type="protein sequence ID" value="KIH98051.1"/>
    <property type="molecule type" value="Genomic_DNA"/>
</dbReference>
<proteinExistence type="predicted"/>
<dbReference type="InterPro" id="IPR036390">
    <property type="entry name" value="WH_DNA-bd_sf"/>
</dbReference>
<protein>
    <recommendedName>
        <fullName evidence="3">HTH arsR-type domain-containing protein</fullName>
    </recommendedName>
</protein>
<accession>A0A0C2J979</accession>
<keyword evidence="2" id="KW-1185">Reference proteome</keyword>
<name>A0A0C2J979_9ACTN</name>
<organism evidence="1 2">
    <name type="scientific">Streptomonospora alba</name>
    <dbReference type="NCBI Taxonomy" id="183763"/>
    <lineage>
        <taxon>Bacteria</taxon>
        <taxon>Bacillati</taxon>
        <taxon>Actinomycetota</taxon>
        <taxon>Actinomycetes</taxon>
        <taxon>Streptosporangiales</taxon>
        <taxon>Nocardiopsidaceae</taxon>
        <taxon>Streptomonospora</taxon>
    </lineage>
</organism>
<dbReference type="SUPFAM" id="SSF46785">
    <property type="entry name" value="Winged helix' DNA-binding domain"/>
    <property type="match status" value="1"/>
</dbReference>
<dbReference type="Gene3D" id="1.10.10.10">
    <property type="entry name" value="Winged helix-like DNA-binding domain superfamily/Winged helix DNA-binding domain"/>
    <property type="match status" value="1"/>
</dbReference>
<dbReference type="InterPro" id="IPR036388">
    <property type="entry name" value="WH-like_DNA-bd_sf"/>
</dbReference>
<sequence length="67" mass="7297">MLRYLDRETPMSAVPALLTCSPPTATHHCAALAKAGLIHRRRQGRTVSIARTRRGDLLLEAYATAAP</sequence>
<reference evidence="2" key="1">
    <citation type="journal article" date="2015" name="Chem. Biol.">
        <title>Structure, bioactivity, and resistance mechanism of streptomonomicin, an unusual lasso Peptide from an understudied halophilic actinomycete.</title>
        <authorList>
            <person name="Metelev M."/>
            <person name="Tietz J.I."/>
            <person name="Melby J.O."/>
            <person name="Blair P.M."/>
            <person name="Zhu L."/>
            <person name="Livnat I."/>
            <person name="Severinov K."/>
            <person name="Mitchell D.A."/>
        </authorList>
    </citation>
    <scope>NUCLEOTIDE SEQUENCE [LARGE SCALE GENOMIC DNA]</scope>
    <source>
        <strain evidence="2">YIM 90003</strain>
    </source>
</reference>